<name>A0ACB7IIU5_PLECO</name>
<sequence length="223" mass="23844">MQLMDRPYQPPTTPVAEPFAEHATPQCLVPELEPAHPPVTGPMQLMDGPYQPSNELDPNMFTLSDNRGIDTEQTFASGLFNLGAMQAHMPKTGFTGLMDGDWTQDMQFWDNAPNVFGPEVQARLPPFNASPLVHIQGPSSCGSRHTSDTSSASCLTSTFATPGSHYAHNASSSHLLCAFATSGSCYAHDTISSCLTSSGRLPCTFATSGSQFWDSPGPISCIS</sequence>
<gene>
    <name evidence="1" type="ORF">CCMSSC00406_0008475</name>
</gene>
<protein>
    <submittedName>
        <fullName evidence="1">Uncharacterized protein</fullName>
    </submittedName>
</protein>
<proteinExistence type="predicted"/>
<dbReference type="Proteomes" id="UP000824881">
    <property type="component" value="Unassembled WGS sequence"/>
</dbReference>
<organism evidence="1 2">
    <name type="scientific">Pleurotus cornucopiae</name>
    <name type="common">Cornucopia mushroom</name>
    <dbReference type="NCBI Taxonomy" id="5321"/>
    <lineage>
        <taxon>Eukaryota</taxon>
        <taxon>Fungi</taxon>
        <taxon>Dikarya</taxon>
        <taxon>Basidiomycota</taxon>
        <taxon>Agaricomycotina</taxon>
        <taxon>Agaricomycetes</taxon>
        <taxon>Agaricomycetidae</taxon>
        <taxon>Agaricales</taxon>
        <taxon>Pleurotineae</taxon>
        <taxon>Pleurotaceae</taxon>
        <taxon>Pleurotus</taxon>
    </lineage>
</organism>
<comment type="caution">
    <text evidence="1">The sequence shown here is derived from an EMBL/GenBank/DDBJ whole genome shotgun (WGS) entry which is preliminary data.</text>
</comment>
<dbReference type="EMBL" id="WQMT02000011">
    <property type="protein sequence ID" value="KAG9217548.1"/>
    <property type="molecule type" value="Genomic_DNA"/>
</dbReference>
<keyword evidence="2" id="KW-1185">Reference proteome</keyword>
<evidence type="ECO:0000313" key="2">
    <source>
        <dbReference type="Proteomes" id="UP000824881"/>
    </source>
</evidence>
<accession>A0ACB7IIU5</accession>
<evidence type="ECO:0000313" key="1">
    <source>
        <dbReference type="EMBL" id="KAG9217548.1"/>
    </source>
</evidence>
<reference evidence="1 2" key="1">
    <citation type="journal article" date="2021" name="Appl. Environ. Microbiol.">
        <title>Genetic linkage and physical mapping for an oyster mushroom Pleurotus cornucopiae and QTL analysis for the trait cap color.</title>
        <authorList>
            <person name="Zhang Y."/>
            <person name="Gao W."/>
            <person name="Sonnenberg A."/>
            <person name="Chen Q."/>
            <person name="Zhang J."/>
            <person name="Huang C."/>
        </authorList>
    </citation>
    <scope>NUCLEOTIDE SEQUENCE [LARGE SCALE GENOMIC DNA]</scope>
    <source>
        <strain evidence="1">CCMSSC00406</strain>
    </source>
</reference>